<comment type="caution">
    <text evidence="6">The sequence shown here is derived from an EMBL/GenBank/DDBJ whole genome shotgun (WGS) entry which is preliminary data.</text>
</comment>
<evidence type="ECO:0000256" key="4">
    <source>
        <dbReference type="ARBA" id="ARBA00023136"/>
    </source>
</evidence>
<gene>
    <name evidence="6" type="ORF">HII17_04780</name>
</gene>
<proteinExistence type="predicted"/>
<dbReference type="Pfam" id="PF03062">
    <property type="entry name" value="MBOAT"/>
    <property type="match status" value="1"/>
</dbReference>
<evidence type="ECO:0000313" key="6">
    <source>
        <dbReference type="EMBL" id="NMP30871.1"/>
    </source>
</evidence>
<comment type="subcellular location">
    <subcellularLocation>
        <location evidence="1">Membrane</location>
        <topology evidence="1">Multi-pass membrane protein</topology>
    </subcellularLocation>
</comment>
<keyword evidence="6" id="KW-0012">Acyltransferase</keyword>
<organism evidence="6 7">
    <name type="scientific">Thalassotalea algicola</name>
    <dbReference type="NCBI Taxonomy" id="2716224"/>
    <lineage>
        <taxon>Bacteria</taxon>
        <taxon>Pseudomonadati</taxon>
        <taxon>Pseudomonadota</taxon>
        <taxon>Gammaproteobacteria</taxon>
        <taxon>Alteromonadales</taxon>
        <taxon>Colwelliaceae</taxon>
        <taxon>Thalassotalea</taxon>
    </lineage>
</organism>
<evidence type="ECO:0000256" key="3">
    <source>
        <dbReference type="ARBA" id="ARBA00022989"/>
    </source>
</evidence>
<dbReference type="RefSeq" id="WP_169074224.1">
    <property type="nucleotide sequence ID" value="NZ_JABBXH010000002.1"/>
</dbReference>
<feature type="transmembrane region" description="Helical" evidence="5">
    <location>
        <begin position="94"/>
        <end position="116"/>
    </location>
</feature>
<dbReference type="AlphaFoldDB" id="A0A7Y0LBX8"/>
<evidence type="ECO:0000256" key="5">
    <source>
        <dbReference type="SAM" id="Phobius"/>
    </source>
</evidence>
<name>A0A7Y0LBX8_9GAMM</name>
<reference evidence="6 7" key="1">
    <citation type="submission" date="2020-04" db="EMBL/GenBank/DDBJ databases">
        <title>Thalassotalea sp. M1531, isolated from the surface of marine red alga.</title>
        <authorList>
            <person name="Pang L."/>
            <person name="Lu D.-C."/>
        </authorList>
    </citation>
    <scope>NUCLEOTIDE SEQUENCE [LARGE SCALE GENOMIC DNA]</scope>
    <source>
        <strain evidence="6 7">M1531</strain>
    </source>
</reference>
<keyword evidence="7" id="KW-1185">Reference proteome</keyword>
<keyword evidence="2 5" id="KW-0812">Transmembrane</keyword>
<dbReference type="Proteomes" id="UP000568664">
    <property type="component" value="Unassembled WGS sequence"/>
</dbReference>
<protein>
    <submittedName>
        <fullName evidence="6">Acyltransferase</fullName>
    </submittedName>
</protein>
<evidence type="ECO:0000256" key="1">
    <source>
        <dbReference type="ARBA" id="ARBA00004141"/>
    </source>
</evidence>
<dbReference type="GO" id="GO:0016746">
    <property type="term" value="F:acyltransferase activity"/>
    <property type="evidence" value="ECO:0007669"/>
    <property type="project" value="UniProtKB-KW"/>
</dbReference>
<evidence type="ECO:0000256" key="2">
    <source>
        <dbReference type="ARBA" id="ARBA00022692"/>
    </source>
</evidence>
<dbReference type="InterPro" id="IPR004299">
    <property type="entry name" value="MBOAT_fam"/>
</dbReference>
<accession>A0A7Y0LBX8</accession>
<keyword evidence="3 5" id="KW-1133">Transmembrane helix</keyword>
<keyword evidence="6" id="KW-0808">Transferase</keyword>
<keyword evidence="4 5" id="KW-0472">Membrane</keyword>
<dbReference type="GO" id="GO:0016020">
    <property type="term" value="C:membrane"/>
    <property type="evidence" value="ECO:0007669"/>
    <property type="project" value="UniProtKB-SubCell"/>
</dbReference>
<evidence type="ECO:0000313" key="7">
    <source>
        <dbReference type="Proteomes" id="UP000568664"/>
    </source>
</evidence>
<feature type="transmembrane region" description="Helical" evidence="5">
    <location>
        <begin position="64"/>
        <end position="88"/>
    </location>
</feature>
<dbReference type="EMBL" id="JABBXH010000002">
    <property type="protein sequence ID" value="NMP30871.1"/>
    <property type="molecule type" value="Genomic_DNA"/>
</dbReference>
<sequence>MRKTISLPEYVKKRNGKPLGASGSMTNMLSRSLGANSFENFWRYWNPIWGYYLSRNIMKPLCKLVPVWLATILTFATSGVLHDMAIALVKWQTVFFFTPWFIVMGLAVLVTAKLNITYANYAWHLRAVINTTIIGTTYALTNTTI</sequence>